<dbReference type="Gene3D" id="3.80.10.10">
    <property type="entry name" value="Ribonuclease Inhibitor"/>
    <property type="match status" value="1"/>
</dbReference>
<gene>
    <name evidence="6" type="ORF">DH2020_004144</name>
</gene>
<sequence>MAVTDLFAGEIATELLKQLITISRKSASCRSSAEQLIVYIQEILPIIQEIKITGNELPQHRQRQLDIFSETLSGGLELANKVLNSPRWNVYRNLRLAKKMEKLEKNVSRFMKGPVQAHVLADVHHVRVDMAERFDRLEWRLGAMKIGVDGDGGWLGAAVKRVEEEEKWCEDNLVNLGGTGLELGKMKVKEMLMVNKDGKESNVVGIHGIGGIGKTTLAREICKDNEIKSYFSNKVFFLTVSQSPNVEQLRSKIWTMVSGNTIMGHGDMFPQIKLGYNVDSSARTLLVLDDVWTHSVLEQLLIKIPGCKILVVSRLKFPPSVVDCSYELDLLTESESISLFCHFAFGQTSIPVCADKELVKQVVDECKRLPLALKVIGASLKGQSEMFWTSAKNRLSRGQPLCESHEVQLLERMKLSIDYLSERERECFMDLGAFPEDKRIPLDILINMWVELHDIDEEEAFAVLVQLSDKNLLTLVKDARAGDKYSSYYEISVYQHDVLRDLAIHLSNVGGINQRRRLLMPRREAGLPKDWERNMDEPFNARIISIHTGEMSEMDWLRMDCPKTEVLVLNFSSSEYFLPPFLDNMPKLRALILINYSSSNAILHNTSVFSSLTNLRSLWFEKISLPLLPDTTTPLKNLQKVSLVLCDISKTVNHSAHLFPRLSELTMDHCINLTDVPSSICQMQTLKSLSVTNCDSLQELPSDLGKLSSLQILRLSACPNLKKLPEGVASLGRLKYLDVSQCVNMGCLPEGIGGCSSLEKIDMRECPQMRSLPVSVGFLRCLRRVICDEEVSWLWKDMEKGRPGLCQVPQECFTLDWLAE</sequence>
<evidence type="ECO:0000256" key="3">
    <source>
        <dbReference type="ARBA" id="ARBA00022737"/>
    </source>
</evidence>
<dbReference type="Pfam" id="PF00931">
    <property type="entry name" value="NB-ARC"/>
    <property type="match status" value="1"/>
</dbReference>
<protein>
    <recommendedName>
        <fullName evidence="5">RPW8 domain-containing protein</fullName>
    </recommendedName>
</protein>
<dbReference type="InterPro" id="IPR008808">
    <property type="entry name" value="Powdery_mildew-R_dom"/>
</dbReference>
<evidence type="ECO:0000259" key="5">
    <source>
        <dbReference type="PROSITE" id="PS51153"/>
    </source>
</evidence>
<reference evidence="6 7" key="1">
    <citation type="journal article" date="2021" name="Comput. Struct. Biotechnol. J.">
        <title>De novo genome assembly of the potent medicinal plant Rehmannia glutinosa using nanopore technology.</title>
        <authorList>
            <person name="Ma L."/>
            <person name="Dong C."/>
            <person name="Song C."/>
            <person name="Wang X."/>
            <person name="Zheng X."/>
            <person name="Niu Y."/>
            <person name="Chen S."/>
            <person name="Feng W."/>
        </authorList>
    </citation>
    <scope>NUCLEOTIDE SEQUENCE [LARGE SCALE GENOMIC DNA]</scope>
    <source>
        <strain evidence="6">DH-2019</strain>
    </source>
</reference>
<dbReference type="InterPro" id="IPR002182">
    <property type="entry name" value="NB-ARC"/>
</dbReference>
<keyword evidence="2" id="KW-0433">Leucine-rich repeat</keyword>
<comment type="similarity">
    <text evidence="1">Belongs to the disease resistance NB-LRR family.</text>
</comment>
<dbReference type="InterPro" id="IPR042197">
    <property type="entry name" value="Apaf_helical"/>
</dbReference>
<keyword evidence="7" id="KW-1185">Reference proteome</keyword>
<evidence type="ECO:0000256" key="1">
    <source>
        <dbReference type="ARBA" id="ARBA00008894"/>
    </source>
</evidence>
<dbReference type="Gene3D" id="1.10.8.430">
    <property type="entry name" value="Helical domain of apoptotic protease-activating factors"/>
    <property type="match status" value="1"/>
</dbReference>
<dbReference type="EMBL" id="JABTTQ020000003">
    <property type="protein sequence ID" value="KAK6160763.1"/>
    <property type="molecule type" value="Genomic_DNA"/>
</dbReference>
<dbReference type="PRINTS" id="PR00364">
    <property type="entry name" value="DISEASERSIST"/>
</dbReference>
<proteinExistence type="inferred from homology"/>
<evidence type="ECO:0000313" key="7">
    <source>
        <dbReference type="Proteomes" id="UP001318860"/>
    </source>
</evidence>
<organism evidence="6 7">
    <name type="scientific">Rehmannia glutinosa</name>
    <name type="common">Chinese foxglove</name>
    <dbReference type="NCBI Taxonomy" id="99300"/>
    <lineage>
        <taxon>Eukaryota</taxon>
        <taxon>Viridiplantae</taxon>
        <taxon>Streptophyta</taxon>
        <taxon>Embryophyta</taxon>
        <taxon>Tracheophyta</taxon>
        <taxon>Spermatophyta</taxon>
        <taxon>Magnoliopsida</taxon>
        <taxon>eudicotyledons</taxon>
        <taxon>Gunneridae</taxon>
        <taxon>Pentapetalae</taxon>
        <taxon>asterids</taxon>
        <taxon>lamiids</taxon>
        <taxon>Lamiales</taxon>
        <taxon>Orobanchaceae</taxon>
        <taxon>Rehmannieae</taxon>
        <taxon>Rehmannia</taxon>
    </lineage>
</organism>
<dbReference type="InterPro" id="IPR027417">
    <property type="entry name" value="P-loop_NTPase"/>
</dbReference>
<dbReference type="SUPFAM" id="SSF52540">
    <property type="entry name" value="P-loop containing nucleoside triphosphate hydrolases"/>
    <property type="match status" value="1"/>
</dbReference>
<accession>A0ABR0XNR8</accession>
<evidence type="ECO:0000256" key="2">
    <source>
        <dbReference type="ARBA" id="ARBA00022614"/>
    </source>
</evidence>
<dbReference type="PANTHER" id="PTHR36766">
    <property type="entry name" value="PLANT BROAD-SPECTRUM MILDEW RESISTANCE PROTEIN RPW8"/>
    <property type="match status" value="1"/>
</dbReference>
<dbReference type="InterPro" id="IPR055414">
    <property type="entry name" value="LRR_R13L4/SHOC2-like"/>
</dbReference>
<keyword evidence="4" id="KW-0611">Plant defense</keyword>
<dbReference type="Gene3D" id="3.40.50.300">
    <property type="entry name" value="P-loop containing nucleotide triphosphate hydrolases"/>
    <property type="match status" value="1"/>
</dbReference>
<dbReference type="PROSITE" id="PS51153">
    <property type="entry name" value="RPW8"/>
    <property type="match status" value="1"/>
</dbReference>
<dbReference type="PANTHER" id="PTHR36766:SF30">
    <property type="entry name" value="TIR-NBS TYPE DISEASE RESISTANCE PROTEIN-RELATED"/>
    <property type="match status" value="1"/>
</dbReference>
<name>A0ABR0XNR8_REHGL</name>
<dbReference type="Gene3D" id="1.10.10.10">
    <property type="entry name" value="Winged helix-like DNA-binding domain superfamily/Winged helix DNA-binding domain"/>
    <property type="match status" value="1"/>
</dbReference>
<evidence type="ECO:0000256" key="4">
    <source>
        <dbReference type="ARBA" id="ARBA00022821"/>
    </source>
</evidence>
<feature type="domain" description="RPW8" evidence="5">
    <location>
        <begin position="1"/>
        <end position="149"/>
    </location>
</feature>
<dbReference type="InterPro" id="IPR036388">
    <property type="entry name" value="WH-like_DNA-bd_sf"/>
</dbReference>
<dbReference type="Proteomes" id="UP001318860">
    <property type="component" value="Unassembled WGS sequence"/>
</dbReference>
<dbReference type="InterPro" id="IPR032675">
    <property type="entry name" value="LRR_dom_sf"/>
</dbReference>
<dbReference type="Pfam" id="PF05659">
    <property type="entry name" value="RPW8"/>
    <property type="match status" value="1"/>
</dbReference>
<dbReference type="SUPFAM" id="SSF52047">
    <property type="entry name" value="RNI-like"/>
    <property type="match status" value="1"/>
</dbReference>
<dbReference type="Pfam" id="PF23598">
    <property type="entry name" value="LRR_14"/>
    <property type="match status" value="1"/>
</dbReference>
<evidence type="ECO:0000313" key="6">
    <source>
        <dbReference type="EMBL" id="KAK6160763.1"/>
    </source>
</evidence>
<keyword evidence="3" id="KW-0677">Repeat</keyword>
<comment type="caution">
    <text evidence="6">The sequence shown here is derived from an EMBL/GenBank/DDBJ whole genome shotgun (WGS) entry which is preliminary data.</text>
</comment>